<reference evidence="4" key="1">
    <citation type="journal article" date="2023" name="Commun. Biol.">
        <title>Genome analysis of Parmales, the sister group of diatoms, reveals the evolutionary specialization of diatoms from phago-mixotrophs to photoautotrophs.</title>
        <authorList>
            <person name="Ban H."/>
            <person name="Sato S."/>
            <person name="Yoshikawa S."/>
            <person name="Yamada K."/>
            <person name="Nakamura Y."/>
            <person name="Ichinomiya M."/>
            <person name="Sato N."/>
            <person name="Blanc-Mathieu R."/>
            <person name="Endo H."/>
            <person name="Kuwata A."/>
            <person name="Ogata H."/>
        </authorList>
    </citation>
    <scope>NUCLEOTIDE SEQUENCE [LARGE SCALE GENOMIC DNA]</scope>
</reference>
<dbReference type="Proteomes" id="UP001165065">
    <property type="component" value="Unassembled WGS sequence"/>
</dbReference>
<keyword evidence="2" id="KW-0812">Transmembrane</keyword>
<protein>
    <recommendedName>
        <fullName evidence="5">Transmembrane protein</fullName>
    </recommendedName>
</protein>
<organism evidence="3 4">
    <name type="scientific">Triparma columacea</name>
    <dbReference type="NCBI Taxonomy" id="722753"/>
    <lineage>
        <taxon>Eukaryota</taxon>
        <taxon>Sar</taxon>
        <taxon>Stramenopiles</taxon>
        <taxon>Ochrophyta</taxon>
        <taxon>Bolidophyceae</taxon>
        <taxon>Parmales</taxon>
        <taxon>Triparmaceae</taxon>
        <taxon>Triparma</taxon>
    </lineage>
</organism>
<feature type="transmembrane region" description="Helical" evidence="2">
    <location>
        <begin position="7"/>
        <end position="29"/>
    </location>
</feature>
<evidence type="ECO:0000256" key="1">
    <source>
        <dbReference type="SAM" id="MobiDB-lite"/>
    </source>
</evidence>
<evidence type="ECO:0008006" key="5">
    <source>
        <dbReference type="Google" id="ProtNLM"/>
    </source>
</evidence>
<evidence type="ECO:0000313" key="4">
    <source>
        <dbReference type="Proteomes" id="UP001165065"/>
    </source>
</evidence>
<keyword evidence="4" id="KW-1185">Reference proteome</keyword>
<proteinExistence type="predicted"/>
<feature type="region of interest" description="Disordered" evidence="1">
    <location>
        <begin position="184"/>
        <end position="205"/>
    </location>
</feature>
<accession>A0A9W7GJI4</accession>
<dbReference type="AlphaFoldDB" id="A0A9W7GJI4"/>
<name>A0A9W7GJI4_9STRA</name>
<sequence length="205" mass="23204">MLDSKPCFFLNVLYIILVVADGAFFFFLLVGWHNLGSGELWETWMNRSIQVLCGLFTYPSVTTMPWRLSNLLHLMGSRCGVGLDFYGRRTEEVWFGVPVKTRLMVTVMLVLNAVMQWVNQWARVRYPDYDSSNMYPGNILCNVFFAASFLFGGIGGAAQFRAEEKVRRERGDETVWEKVVKMVNGGEQDGAGGEDEGARLSEKSV</sequence>
<comment type="caution">
    <text evidence="3">The sequence shown here is derived from an EMBL/GenBank/DDBJ whole genome shotgun (WGS) entry which is preliminary data.</text>
</comment>
<feature type="transmembrane region" description="Helical" evidence="2">
    <location>
        <begin position="135"/>
        <end position="160"/>
    </location>
</feature>
<gene>
    <name evidence="3" type="ORF">TrCOL_g5713</name>
</gene>
<dbReference type="OrthoDB" id="47478at2759"/>
<dbReference type="EMBL" id="BRYA01001537">
    <property type="protein sequence ID" value="GMI45213.1"/>
    <property type="molecule type" value="Genomic_DNA"/>
</dbReference>
<evidence type="ECO:0000313" key="3">
    <source>
        <dbReference type="EMBL" id="GMI45213.1"/>
    </source>
</evidence>
<feature type="compositionally biased region" description="Basic and acidic residues" evidence="1">
    <location>
        <begin position="196"/>
        <end position="205"/>
    </location>
</feature>
<evidence type="ECO:0000256" key="2">
    <source>
        <dbReference type="SAM" id="Phobius"/>
    </source>
</evidence>
<dbReference type="Pfam" id="PF11204">
    <property type="entry name" value="DUF2985"/>
    <property type="match status" value="1"/>
</dbReference>
<dbReference type="InterPro" id="IPR021369">
    <property type="entry name" value="DUF2985"/>
</dbReference>
<keyword evidence="2" id="KW-0472">Membrane</keyword>
<keyword evidence="2" id="KW-1133">Transmembrane helix</keyword>
<feature type="transmembrane region" description="Helical" evidence="2">
    <location>
        <begin position="93"/>
        <end position="115"/>
    </location>
</feature>